<evidence type="ECO:0000313" key="1">
    <source>
        <dbReference type="EMBL" id="MBB2202161.1"/>
    </source>
</evidence>
<organism evidence="1 2">
    <name type="scientific">Gluconacetobacter tumulisoli</name>
    <dbReference type="NCBI Taxonomy" id="1286189"/>
    <lineage>
        <taxon>Bacteria</taxon>
        <taxon>Pseudomonadati</taxon>
        <taxon>Pseudomonadota</taxon>
        <taxon>Alphaproteobacteria</taxon>
        <taxon>Acetobacterales</taxon>
        <taxon>Acetobacteraceae</taxon>
        <taxon>Gluconacetobacter</taxon>
    </lineage>
</organism>
<dbReference type="AlphaFoldDB" id="A0A7W4K887"/>
<dbReference type="GO" id="GO:0035527">
    <property type="term" value="F:3-hydroxypropionate dehydrogenase (NADP+) activity"/>
    <property type="evidence" value="ECO:0007669"/>
    <property type="project" value="UniProtKB-EC"/>
</dbReference>
<dbReference type="EMBL" id="JABEQM010000008">
    <property type="protein sequence ID" value="MBB2202161.1"/>
    <property type="molecule type" value="Genomic_DNA"/>
</dbReference>
<dbReference type="SUPFAM" id="SSF55469">
    <property type="entry name" value="FMN-dependent nitroreductase-like"/>
    <property type="match status" value="1"/>
</dbReference>
<dbReference type="InterPro" id="IPR000415">
    <property type="entry name" value="Nitroreductase-like"/>
</dbReference>
<dbReference type="Proteomes" id="UP000578030">
    <property type="component" value="Unassembled WGS sequence"/>
</dbReference>
<dbReference type="PANTHER" id="PTHR43543">
    <property type="entry name" value="MALONIC SEMIALDEHYDE REDUCTASE RUTE-RELATED"/>
    <property type="match status" value="1"/>
</dbReference>
<dbReference type="Gene3D" id="3.40.109.10">
    <property type="entry name" value="NADH Oxidase"/>
    <property type="match status" value="1"/>
</dbReference>
<comment type="caution">
    <text evidence="1">The sequence shown here is derived from an EMBL/GenBank/DDBJ whole genome shotgun (WGS) entry which is preliminary data.</text>
</comment>
<gene>
    <name evidence="1" type="ORF">HLH28_11360</name>
</gene>
<proteinExistence type="predicted"/>
<dbReference type="InterPro" id="IPR023936">
    <property type="entry name" value="RutE-like"/>
</dbReference>
<dbReference type="InterPro" id="IPR050461">
    <property type="entry name" value="Nitroreductase_HadB/RutE"/>
</dbReference>
<keyword evidence="1" id="KW-0560">Oxidoreductase</keyword>
<keyword evidence="2" id="KW-1185">Reference proteome</keyword>
<name>A0A7W4K887_9PROT</name>
<protein>
    <submittedName>
        <fullName evidence="1">Malonic semialdehyde reductase</fullName>
        <ecNumber evidence="1">1.1.1.298</ecNumber>
    </submittedName>
</protein>
<accession>A0A7W4K887</accession>
<dbReference type="EC" id="1.1.1.298" evidence="1"/>
<dbReference type="CDD" id="cd02148">
    <property type="entry name" value="RutE-like"/>
    <property type="match status" value="1"/>
</dbReference>
<dbReference type="PANTHER" id="PTHR43543:SF1">
    <property type="entry name" value="MALONIC SEMIALDEHYDE REDUCTASE RUTE-RELATED"/>
    <property type="match status" value="1"/>
</dbReference>
<evidence type="ECO:0000313" key="2">
    <source>
        <dbReference type="Proteomes" id="UP000578030"/>
    </source>
</evidence>
<reference evidence="1 2" key="1">
    <citation type="submission" date="2020-04" db="EMBL/GenBank/DDBJ databases">
        <title>Description of novel Gluconacetobacter.</title>
        <authorList>
            <person name="Sombolestani A."/>
        </authorList>
    </citation>
    <scope>NUCLEOTIDE SEQUENCE [LARGE SCALE GENOMIC DNA]</scope>
    <source>
        <strain evidence="1 2">LMG 27802</strain>
    </source>
</reference>
<dbReference type="RefSeq" id="WP_182959124.1">
    <property type="nucleotide sequence ID" value="NZ_JABEQM010000008.1"/>
</dbReference>
<dbReference type="NCBIfam" id="NF003768">
    <property type="entry name" value="PRK05365.1"/>
    <property type="match status" value="1"/>
</dbReference>
<sequence length="194" mass="21110">MSLDEAGLDLLFRTARTPQGWRDAPVSDDTLRQLYDLVRLGPTSGNCSPARFVFLRTQDNRERLRATLSDGNVDKVLSAPVTVIVAHDPLFFDRFGVLNPEPGLRSWFAADVGLAEETAFRNGTLQGGYLILAARALGLDVLPISGFDAYAVEDAFLAGQGWRANFLVSLGYADGPPALPRAPRLSFDEACLLL</sequence>